<accession>A0A1R1XGC6</accession>
<proteinExistence type="predicted"/>
<dbReference type="EMBL" id="LSSM01004988">
    <property type="protein sequence ID" value="OMJ13668.1"/>
    <property type="molecule type" value="Genomic_DNA"/>
</dbReference>
<gene>
    <name evidence="1" type="ORF">AYI69_g8911</name>
</gene>
<sequence>MGNFTYVIISTLNSIECFRAALATRNIEDNNTSIWAMKYQLVHQKVSPDGKRRQGPNSRIIGTIFGPNRDKIGDQIYQNRILNG</sequence>
<name>A0A1R1XGC6_9FUNG</name>
<comment type="caution">
    <text evidence="1">The sequence shown here is derived from an EMBL/GenBank/DDBJ whole genome shotgun (WGS) entry which is preliminary data.</text>
</comment>
<evidence type="ECO:0000313" key="2">
    <source>
        <dbReference type="Proteomes" id="UP000187429"/>
    </source>
</evidence>
<organism evidence="1 2">
    <name type="scientific">Smittium culicis</name>
    <dbReference type="NCBI Taxonomy" id="133412"/>
    <lineage>
        <taxon>Eukaryota</taxon>
        <taxon>Fungi</taxon>
        <taxon>Fungi incertae sedis</taxon>
        <taxon>Zoopagomycota</taxon>
        <taxon>Kickxellomycotina</taxon>
        <taxon>Harpellomycetes</taxon>
        <taxon>Harpellales</taxon>
        <taxon>Legeriomycetaceae</taxon>
        <taxon>Smittium</taxon>
    </lineage>
</organism>
<reference evidence="2" key="1">
    <citation type="submission" date="2017-01" db="EMBL/GenBank/DDBJ databases">
        <authorList>
            <person name="Wang Y."/>
            <person name="White M."/>
            <person name="Kvist S."/>
            <person name="Moncalvo J.-M."/>
        </authorList>
    </citation>
    <scope>NUCLEOTIDE SEQUENCE [LARGE SCALE GENOMIC DNA]</scope>
    <source>
        <strain evidence="2">ID-206-W2</strain>
    </source>
</reference>
<evidence type="ECO:0000313" key="1">
    <source>
        <dbReference type="EMBL" id="OMJ13668.1"/>
    </source>
</evidence>
<protein>
    <submittedName>
        <fullName evidence="1">Uncharacterized protein</fullName>
    </submittedName>
</protein>
<dbReference type="AlphaFoldDB" id="A0A1R1XGC6"/>
<keyword evidence="2" id="KW-1185">Reference proteome</keyword>
<dbReference type="Proteomes" id="UP000187429">
    <property type="component" value="Unassembled WGS sequence"/>
</dbReference>